<keyword evidence="1" id="KW-0479">Metal-binding</keyword>
<evidence type="ECO:0000256" key="1">
    <source>
        <dbReference type="ARBA" id="ARBA00022723"/>
    </source>
</evidence>
<dbReference type="GO" id="GO:0006281">
    <property type="term" value="P:DNA repair"/>
    <property type="evidence" value="ECO:0000318"/>
    <property type="project" value="GO_Central"/>
</dbReference>
<feature type="domain" description="RanBP2-type" evidence="5">
    <location>
        <begin position="303"/>
        <end position="328"/>
    </location>
</feature>
<dbReference type="EMBL" id="LFYR01000277">
    <property type="protein sequence ID" value="KMZ74574.1"/>
    <property type="molecule type" value="Genomic_DNA"/>
</dbReference>
<dbReference type="OMA" id="LKDDIWC"/>
<evidence type="ECO:0000256" key="4">
    <source>
        <dbReference type="PROSITE-ProRule" id="PRU00322"/>
    </source>
</evidence>
<dbReference type="GO" id="GO:0005634">
    <property type="term" value="C:nucleus"/>
    <property type="evidence" value="ECO:0000318"/>
    <property type="project" value="GO_Central"/>
</dbReference>
<evidence type="ECO:0000256" key="3">
    <source>
        <dbReference type="ARBA" id="ARBA00022833"/>
    </source>
</evidence>
<dbReference type="PROSITE" id="PS50199">
    <property type="entry name" value="ZF_RANBP2_2"/>
    <property type="match status" value="2"/>
</dbReference>
<keyword evidence="3" id="KW-0862">Zinc</keyword>
<dbReference type="STRING" id="29655.A0A0K9Q073"/>
<dbReference type="AlphaFoldDB" id="A0A0K9Q073"/>
<gene>
    <name evidence="7" type="ORF">ZOSMA_125G00370</name>
</gene>
<evidence type="ECO:0000313" key="8">
    <source>
        <dbReference type="Proteomes" id="UP000036987"/>
    </source>
</evidence>
<keyword evidence="2 4" id="KW-0863">Zinc-finger</keyword>
<dbReference type="PANTHER" id="PTHR46622">
    <property type="entry name" value="DNA-DEPENDENT METALLOPROTEASE WSS1"/>
    <property type="match status" value="1"/>
</dbReference>
<dbReference type="InterPro" id="IPR013536">
    <property type="entry name" value="WLM_dom"/>
</dbReference>
<protein>
    <submittedName>
        <fullName evidence="7">Putative Zinc metallopeptidase</fullName>
    </submittedName>
</protein>
<dbReference type="Pfam" id="PF00641">
    <property type="entry name" value="Zn_ribbon_RanBP"/>
    <property type="match status" value="2"/>
</dbReference>
<dbReference type="SUPFAM" id="SSF90209">
    <property type="entry name" value="Ran binding protein zinc finger-like"/>
    <property type="match status" value="1"/>
</dbReference>
<name>A0A0K9Q073_ZOSMR</name>
<accession>A0A0K9Q073</accession>
<dbReference type="PROSITE" id="PS01358">
    <property type="entry name" value="ZF_RANBP2_1"/>
    <property type="match status" value="2"/>
</dbReference>
<dbReference type="GO" id="GO:0008270">
    <property type="term" value="F:zinc ion binding"/>
    <property type="evidence" value="ECO:0007669"/>
    <property type="project" value="UniProtKB-KW"/>
</dbReference>
<dbReference type="SMART" id="SM00547">
    <property type="entry name" value="ZnF_RBZ"/>
    <property type="match status" value="2"/>
</dbReference>
<dbReference type="InterPro" id="IPR053000">
    <property type="entry name" value="WSS1-like_metalloprotease"/>
</dbReference>
<dbReference type="PANTHER" id="PTHR46622:SF1">
    <property type="entry name" value="DNA-DEPENDENT METALLOPROTEASE WSS1"/>
    <property type="match status" value="1"/>
</dbReference>
<dbReference type="OrthoDB" id="261960at2759"/>
<dbReference type="Pfam" id="PF08325">
    <property type="entry name" value="WLM"/>
    <property type="match status" value="1"/>
</dbReference>
<dbReference type="GO" id="GO:0008237">
    <property type="term" value="F:metallopeptidase activity"/>
    <property type="evidence" value="ECO:0000318"/>
    <property type="project" value="GO_Central"/>
</dbReference>
<dbReference type="Gene3D" id="4.10.1060.10">
    <property type="entry name" value="Zinc finger, RanBP2-type"/>
    <property type="match status" value="2"/>
</dbReference>
<evidence type="ECO:0000259" key="5">
    <source>
        <dbReference type="PROSITE" id="PS50199"/>
    </source>
</evidence>
<organism evidence="7 8">
    <name type="scientific">Zostera marina</name>
    <name type="common">Eelgrass</name>
    <dbReference type="NCBI Taxonomy" id="29655"/>
    <lineage>
        <taxon>Eukaryota</taxon>
        <taxon>Viridiplantae</taxon>
        <taxon>Streptophyta</taxon>
        <taxon>Embryophyta</taxon>
        <taxon>Tracheophyta</taxon>
        <taxon>Spermatophyta</taxon>
        <taxon>Magnoliopsida</taxon>
        <taxon>Liliopsida</taxon>
        <taxon>Zosteraceae</taxon>
        <taxon>Zostera</taxon>
    </lineage>
</organism>
<dbReference type="Proteomes" id="UP000036987">
    <property type="component" value="Unassembled WGS sequence"/>
</dbReference>
<feature type="domain" description="WLM" evidence="6">
    <location>
        <begin position="1"/>
        <end position="204"/>
    </location>
</feature>
<comment type="caution">
    <text evidence="7">The sequence shown here is derived from an EMBL/GenBank/DDBJ whole genome shotgun (WGS) entry which is preliminary data.</text>
</comment>
<dbReference type="InterPro" id="IPR001876">
    <property type="entry name" value="Znf_RanBP2"/>
</dbReference>
<evidence type="ECO:0000259" key="6">
    <source>
        <dbReference type="PROSITE" id="PS51397"/>
    </source>
</evidence>
<feature type="domain" description="RanBP2-type" evidence="5">
    <location>
        <begin position="333"/>
        <end position="360"/>
    </location>
</feature>
<sequence>MEIGDLSKVWEIKALKKKPEEEKARKILEKIAKQVQPIMSKRKWKVKMLREFCPSNPALLGVNVGGGVEVKLRLRRPNRDFDFIPYEQVLDTMLHELCHIKHGPHNAAFYKLWDEIRKECEMLISKGVSGSGQGFDLPGKRLGGFSHQPPLPALRKTALAAAEKRSRIGRLLPSGPKRLGGDSDIMVALSPIQAAAMAAERRMQDDLWCASISSIIPNVDDDPSSSTNTIYVSADCSSSSTNSGKRASNVTLNNEDRFSKFQCLTDSPKKISGSSSTIRSVKESTTISLSNPCGTDLQCKAIWECDLCTLMNPPLALICEACETLKPKEVGSKYKFWSCKICTLENINESDKCIACGTWR</sequence>
<keyword evidence="8" id="KW-1185">Reference proteome</keyword>
<evidence type="ECO:0000256" key="2">
    <source>
        <dbReference type="ARBA" id="ARBA00022771"/>
    </source>
</evidence>
<evidence type="ECO:0000313" key="7">
    <source>
        <dbReference type="EMBL" id="KMZ74574.1"/>
    </source>
</evidence>
<proteinExistence type="predicted"/>
<reference evidence="8" key="1">
    <citation type="journal article" date="2016" name="Nature">
        <title>The genome of the seagrass Zostera marina reveals angiosperm adaptation to the sea.</title>
        <authorList>
            <person name="Olsen J.L."/>
            <person name="Rouze P."/>
            <person name="Verhelst B."/>
            <person name="Lin Y.-C."/>
            <person name="Bayer T."/>
            <person name="Collen J."/>
            <person name="Dattolo E."/>
            <person name="De Paoli E."/>
            <person name="Dittami S."/>
            <person name="Maumus F."/>
            <person name="Michel G."/>
            <person name="Kersting A."/>
            <person name="Lauritano C."/>
            <person name="Lohaus R."/>
            <person name="Toepel M."/>
            <person name="Tonon T."/>
            <person name="Vanneste K."/>
            <person name="Amirebrahimi M."/>
            <person name="Brakel J."/>
            <person name="Bostroem C."/>
            <person name="Chovatia M."/>
            <person name="Grimwood J."/>
            <person name="Jenkins J.W."/>
            <person name="Jueterbock A."/>
            <person name="Mraz A."/>
            <person name="Stam W.T."/>
            <person name="Tice H."/>
            <person name="Bornberg-Bauer E."/>
            <person name="Green P.J."/>
            <person name="Pearson G.A."/>
            <person name="Procaccini G."/>
            <person name="Duarte C.M."/>
            <person name="Schmutz J."/>
            <person name="Reusch T.B.H."/>
            <person name="Van de Peer Y."/>
        </authorList>
    </citation>
    <scope>NUCLEOTIDE SEQUENCE [LARGE SCALE GENOMIC DNA]</scope>
    <source>
        <strain evidence="8">cv. Finnish</strain>
    </source>
</reference>
<dbReference type="PROSITE" id="PS51397">
    <property type="entry name" value="WLM"/>
    <property type="match status" value="1"/>
</dbReference>
<dbReference type="InterPro" id="IPR036443">
    <property type="entry name" value="Znf_RanBP2_sf"/>
</dbReference>